<feature type="region of interest" description="Disordered" evidence="6">
    <location>
        <begin position="166"/>
        <end position="205"/>
    </location>
</feature>
<dbReference type="AlphaFoldDB" id="A0A9B0C1G9"/>
<evidence type="ECO:0000256" key="6">
    <source>
        <dbReference type="SAM" id="MobiDB-lite"/>
    </source>
</evidence>
<dbReference type="GO" id="GO:0061177">
    <property type="term" value="C:type Is terminal bouton"/>
    <property type="evidence" value="ECO:0007669"/>
    <property type="project" value="TreeGrafter"/>
</dbReference>
<dbReference type="PANTHER" id="PTHR44027:SF7">
    <property type="entry name" value="DNAJ HOMOLOG SUBFAMILY C MEMBER 5 HOMOLOG"/>
    <property type="match status" value="1"/>
</dbReference>
<organism evidence="8 9">
    <name type="scientific">Bombus terrestris</name>
    <name type="common">Buff-tailed bumblebee</name>
    <name type="synonym">Apis terrestris</name>
    <dbReference type="NCBI Taxonomy" id="30195"/>
    <lineage>
        <taxon>Eukaryota</taxon>
        <taxon>Metazoa</taxon>
        <taxon>Ecdysozoa</taxon>
        <taxon>Arthropoda</taxon>
        <taxon>Hexapoda</taxon>
        <taxon>Insecta</taxon>
        <taxon>Pterygota</taxon>
        <taxon>Neoptera</taxon>
        <taxon>Endopterygota</taxon>
        <taxon>Hymenoptera</taxon>
        <taxon>Apocrita</taxon>
        <taxon>Aculeata</taxon>
        <taxon>Apoidea</taxon>
        <taxon>Anthophila</taxon>
        <taxon>Apidae</taxon>
        <taxon>Bombus</taxon>
        <taxon>Bombus</taxon>
    </lineage>
</organism>
<dbReference type="GO" id="GO:0016020">
    <property type="term" value="C:membrane"/>
    <property type="evidence" value="ECO:0007669"/>
    <property type="project" value="UniProtKB-SubCell"/>
</dbReference>
<sequence length="248" mass="27535">MDKRKMSTAGDSLYQILEIPKTATPEEIKRTYRKLALKYHPDKNPNNPEAADKFKEINRAHAILTDLTKRNIYDNYGSLGLYVAEQFGEENVNAYFVVTSGWCKALFIFCSLITACYCCCCCCCCCNFCCGKFKPTPPENSGEYHNLQRNQNPEANVVMNQPRGLVKEEESDDDAITAQPQGGPQNNSTNQQPIFAMPPPAMSQPITTVDENTNLNRGAERVIYTTAASTNPFIGANVGTTSTTATKW</sequence>
<protein>
    <submittedName>
        <fullName evidence="9">DnaJ homolog subfamily C member 5 isoform X1</fullName>
    </submittedName>
</protein>
<evidence type="ECO:0000259" key="7">
    <source>
        <dbReference type="PROSITE" id="PS50076"/>
    </source>
</evidence>
<dbReference type="CTD" id="40459"/>
<dbReference type="InterPro" id="IPR051434">
    <property type="entry name" value="DnaJ_C_subfamily_member5"/>
</dbReference>
<dbReference type="InterPro" id="IPR018253">
    <property type="entry name" value="DnaJ_domain_CS"/>
</dbReference>
<keyword evidence="5" id="KW-0449">Lipoprotein</keyword>
<dbReference type="RefSeq" id="XP_003399438.2">
    <property type="nucleotide sequence ID" value="XM_003399390.4"/>
</dbReference>
<dbReference type="FunFam" id="1.10.287.110:FF:000017">
    <property type="entry name" value="dnaJ homolog subfamily C member 5"/>
    <property type="match status" value="1"/>
</dbReference>
<dbReference type="PROSITE" id="PS00636">
    <property type="entry name" value="DNAJ_1"/>
    <property type="match status" value="1"/>
</dbReference>
<evidence type="ECO:0000313" key="8">
    <source>
        <dbReference type="Proteomes" id="UP000835206"/>
    </source>
</evidence>
<dbReference type="OrthoDB" id="445556at2759"/>
<feature type="compositionally biased region" description="Polar residues" evidence="6">
    <location>
        <begin position="178"/>
        <end position="193"/>
    </location>
</feature>
<keyword evidence="8" id="KW-1185">Reference proteome</keyword>
<keyword evidence="3" id="KW-0564">Palmitate</keyword>
<evidence type="ECO:0000256" key="1">
    <source>
        <dbReference type="ARBA" id="ARBA00004635"/>
    </source>
</evidence>
<dbReference type="KEGG" id="bter:100650974"/>
<dbReference type="Gene3D" id="1.10.287.110">
    <property type="entry name" value="DnaJ domain"/>
    <property type="match status" value="1"/>
</dbReference>
<name>A0A9B0C1G9_BOMTE</name>
<evidence type="ECO:0000313" key="9">
    <source>
        <dbReference type="RefSeq" id="XP_003399438.2"/>
    </source>
</evidence>
<evidence type="ECO:0000256" key="5">
    <source>
        <dbReference type="ARBA" id="ARBA00023288"/>
    </source>
</evidence>
<evidence type="ECO:0000256" key="4">
    <source>
        <dbReference type="ARBA" id="ARBA00023186"/>
    </source>
</evidence>
<dbReference type="CDD" id="cd06257">
    <property type="entry name" value="DnaJ"/>
    <property type="match status" value="1"/>
</dbReference>
<dbReference type="SMART" id="SM00271">
    <property type="entry name" value="DnaJ"/>
    <property type="match status" value="1"/>
</dbReference>
<dbReference type="GeneID" id="100650974"/>
<dbReference type="GO" id="GO:0005737">
    <property type="term" value="C:cytoplasm"/>
    <property type="evidence" value="ECO:0007669"/>
    <property type="project" value="UniProtKB-ARBA"/>
</dbReference>
<keyword evidence="4" id="KW-0143">Chaperone</keyword>
<comment type="subcellular location">
    <subcellularLocation>
        <location evidence="1">Membrane</location>
        <topology evidence="1">Lipid-anchor</topology>
    </subcellularLocation>
</comment>
<dbReference type="GO" id="GO:1900073">
    <property type="term" value="P:regulation of neuromuscular synaptic transmission"/>
    <property type="evidence" value="ECO:0007669"/>
    <property type="project" value="TreeGrafter"/>
</dbReference>
<reference evidence="9" key="1">
    <citation type="submission" date="2025-08" db="UniProtKB">
        <authorList>
            <consortium name="RefSeq"/>
        </authorList>
    </citation>
    <scope>IDENTIFICATION</scope>
</reference>
<dbReference type="Pfam" id="PF00226">
    <property type="entry name" value="DnaJ"/>
    <property type="match status" value="1"/>
</dbReference>
<feature type="domain" description="J" evidence="7">
    <location>
        <begin position="12"/>
        <end position="77"/>
    </location>
</feature>
<evidence type="ECO:0000256" key="3">
    <source>
        <dbReference type="ARBA" id="ARBA00023139"/>
    </source>
</evidence>
<dbReference type="Proteomes" id="UP000835206">
    <property type="component" value="Chromosome 11"/>
</dbReference>
<keyword evidence="2" id="KW-0472">Membrane</keyword>
<dbReference type="PANTHER" id="PTHR44027">
    <property type="entry name" value="DNAJ HOMOLOG SUBFAMILY C MEMBER 5 HOMOLOG"/>
    <property type="match status" value="1"/>
</dbReference>
<accession>A0A9B0C1G9</accession>
<dbReference type="PRINTS" id="PR00625">
    <property type="entry name" value="JDOMAIN"/>
</dbReference>
<dbReference type="InterPro" id="IPR001623">
    <property type="entry name" value="DnaJ_domain"/>
</dbReference>
<gene>
    <name evidence="9" type="primary">LOC100650974</name>
</gene>
<dbReference type="InterPro" id="IPR036869">
    <property type="entry name" value="J_dom_sf"/>
</dbReference>
<evidence type="ECO:0000256" key="2">
    <source>
        <dbReference type="ARBA" id="ARBA00023136"/>
    </source>
</evidence>
<dbReference type="PROSITE" id="PS50076">
    <property type="entry name" value="DNAJ_2"/>
    <property type="match status" value="1"/>
</dbReference>
<dbReference type="SUPFAM" id="SSF46565">
    <property type="entry name" value="Chaperone J-domain"/>
    <property type="match status" value="1"/>
</dbReference>
<proteinExistence type="predicted"/>